<dbReference type="RefSeq" id="WP_123948518.1">
    <property type="nucleotide sequence ID" value="NZ_PQJL01000010.1"/>
</dbReference>
<reference evidence="2 3" key="1">
    <citation type="journal article" date="2018" name="Front. Microbiol.">
        <title>An Investigation of an Acute Gastroenteritis Outbreak: Cronobacter sakazakii, a Potential Cause of Food-Borne Illness.</title>
        <authorList>
            <person name="Yong W."/>
            <person name="Guo B."/>
            <person name="Shi X."/>
            <person name="Cheng T."/>
            <person name="Chen M."/>
            <person name="Jiang X."/>
            <person name="Ye Y."/>
            <person name="Wang J."/>
            <person name="Xie G."/>
            <person name="Ding J."/>
        </authorList>
    </citation>
    <scope>NUCLEOTIDE SEQUENCE [LARGE SCALE GENOMIC DNA]</scope>
    <source>
        <strain evidence="2 3">S1</strain>
    </source>
</reference>
<comment type="caution">
    <text evidence="2">The sequence shown here is derived from an EMBL/GenBank/DDBJ whole genome shotgun (WGS) entry which is preliminary data.</text>
</comment>
<dbReference type="GO" id="GO:1901135">
    <property type="term" value="P:carbohydrate derivative metabolic process"/>
    <property type="evidence" value="ECO:0007669"/>
    <property type="project" value="UniProtKB-ARBA"/>
</dbReference>
<dbReference type="SUPFAM" id="SSF53756">
    <property type="entry name" value="UDP-Glycosyltransferase/glycogen phosphorylase"/>
    <property type="match status" value="1"/>
</dbReference>
<dbReference type="EMBL" id="PQJL01000010">
    <property type="protein sequence ID" value="ROW61075.1"/>
    <property type="molecule type" value="Genomic_DNA"/>
</dbReference>
<dbReference type="Proteomes" id="UP000285793">
    <property type="component" value="Unassembled WGS sequence"/>
</dbReference>
<protein>
    <submittedName>
        <fullName evidence="2">Lipopolysaccharide biosynthesis protein</fullName>
    </submittedName>
</protein>
<evidence type="ECO:0000313" key="2">
    <source>
        <dbReference type="EMBL" id="ROW61075.1"/>
    </source>
</evidence>
<dbReference type="AlphaFoldDB" id="A0A423XWE9"/>
<evidence type="ECO:0000259" key="1">
    <source>
        <dbReference type="Pfam" id="PF00534"/>
    </source>
</evidence>
<dbReference type="InterPro" id="IPR001296">
    <property type="entry name" value="Glyco_trans_1"/>
</dbReference>
<accession>A0A423XWE9</accession>
<dbReference type="PANTHER" id="PTHR12526">
    <property type="entry name" value="GLYCOSYLTRANSFERASE"/>
    <property type="match status" value="1"/>
</dbReference>
<gene>
    <name evidence="2" type="ORF">C3E80_11550</name>
</gene>
<name>A0A423XWE9_9ENTR</name>
<feature type="domain" description="Glycosyl transferase family 1" evidence="1">
    <location>
        <begin position="180"/>
        <end position="302"/>
    </location>
</feature>
<organism evidence="2 3">
    <name type="scientific">Cronobacter malonaticus</name>
    <dbReference type="NCBI Taxonomy" id="413503"/>
    <lineage>
        <taxon>Bacteria</taxon>
        <taxon>Pseudomonadati</taxon>
        <taxon>Pseudomonadota</taxon>
        <taxon>Gammaproteobacteria</taxon>
        <taxon>Enterobacterales</taxon>
        <taxon>Enterobacteriaceae</taxon>
        <taxon>Cronobacter</taxon>
    </lineage>
</organism>
<dbReference type="Pfam" id="PF00534">
    <property type="entry name" value="Glycos_transf_1"/>
    <property type="match status" value="1"/>
</dbReference>
<dbReference type="GO" id="GO:0016757">
    <property type="term" value="F:glycosyltransferase activity"/>
    <property type="evidence" value="ECO:0007669"/>
    <property type="project" value="InterPro"/>
</dbReference>
<sequence length="389" mass="43769">MRKLHIINLEKMGGVERLFLQYINNNAADDDVIFCISNKVGPEIQKHLPGKKITFVNRIINAFTLKYPVFLRKFALQSKLWFANAEAIIIWDLIPGFAARPGRGKVIYYDHGCSWRYAKNKKNLAFFAMLDGCISASYASKRVMQIRFNPQCPMRTVINRIAPPPNIYRGEKALTSPIRLGIAARLVGLKGISVALLAIKSLQDRGIDVTLDIAGKGPDEPHFRHLAEKLGITARVNFLGFQDDLSAFFNRIHIYLSTPVTEPFGLSCMEALFYGVPVIFPLIDGQPEVVKNGICGLGIIPEVTSQAHFDLTGVNINFPYDVYSPLKDSMASPLLMSHEAVADAVMNIVETGYMQYRENAFNYVEKHFPYQNFIQEFESTVMDIINSHD</sequence>
<proteinExistence type="predicted"/>
<evidence type="ECO:0000313" key="3">
    <source>
        <dbReference type="Proteomes" id="UP000285793"/>
    </source>
</evidence>
<dbReference type="Gene3D" id="3.40.50.2000">
    <property type="entry name" value="Glycogen Phosphorylase B"/>
    <property type="match status" value="2"/>
</dbReference>